<dbReference type="InterPro" id="IPR036388">
    <property type="entry name" value="WH-like_DNA-bd_sf"/>
</dbReference>
<dbReference type="STRING" id="419481.SAMN05216233_114124"/>
<evidence type="ECO:0000313" key="5">
    <source>
        <dbReference type="EMBL" id="SCY64371.1"/>
    </source>
</evidence>
<name>A0A1G5HL01_9BACT</name>
<dbReference type="PRINTS" id="PR00035">
    <property type="entry name" value="HTHGNTR"/>
</dbReference>
<proteinExistence type="predicted"/>
<accession>A0A1G5HL01</accession>
<keyword evidence="1" id="KW-0805">Transcription regulation</keyword>
<keyword evidence="6" id="KW-1185">Reference proteome</keyword>
<dbReference type="Proteomes" id="UP000198870">
    <property type="component" value="Unassembled WGS sequence"/>
</dbReference>
<dbReference type="InterPro" id="IPR036390">
    <property type="entry name" value="WH_DNA-bd_sf"/>
</dbReference>
<evidence type="ECO:0000256" key="3">
    <source>
        <dbReference type="ARBA" id="ARBA00023163"/>
    </source>
</evidence>
<dbReference type="EMBL" id="FMUX01000014">
    <property type="protein sequence ID" value="SCY64371.1"/>
    <property type="molecule type" value="Genomic_DNA"/>
</dbReference>
<dbReference type="InterPro" id="IPR008920">
    <property type="entry name" value="TF_FadR/GntR_C"/>
</dbReference>
<dbReference type="InterPro" id="IPR000524">
    <property type="entry name" value="Tscrpt_reg_HTH_GntR"/>
</dbReference>
<dbReference type="SMART" id="SM00345">
    <property type="entry name" value="HTH_GNTR"/>
    <property type="match status" value="1"/>
</dbReference>
<dbReference type="CDD" id="cd07377">
    <property type="entry name" value="WHTH_GntR"/>
    <property type="match status" value="1"/>
</dbReference>
<evidence type="ECO:0000256" key="1">
    <source>
        <dbReference type="ARBA" id="ARBA00023015"/>
    </source>
</evidence>
<dbReference type="SUPFAM" id="SSF48008">
    <property type="entry name" value="GntR ligand-binding domain-like"/>
    <property type="match status" value="1"/>
</dbReference>
<dbReference type="PANTHER" id="PTHR43537:SF49">
    <property type="entry name" value="TRANSCRIPTIONAL REGULATORY PROTEIN"/>
    <property type="match status" value="1"/>
</dbReference>
<gene>
    <name evidence="5" type="ORF">SAMN05216233_114124</name>
</gene>
<dbReference type="SMART" id="SM00895">
    <property type="entry name" value="FCD"/>
    <property type="match status" value="1"/>
</dbReference>
<dbReference type="InterPro" id="IPR011711">
    <property type="entry name" value="GntR_C"/>
</dbReference>
<evidence type="ECO:0000256" key="2">
    <source>
        <dbReference type="ARBA" id="ARBA00023125"/>
    </source>
</evidence>
<sequence>MFEKAKQSRIFQDVVDQIQEAILDGRIKPGEKLPSERELKETFNISRGTLREALRVLEQKGLIEIRLGVHGGAIVKQASTEPMLESLSLMVRRKEIPFENLQEFRSSVEADIASLAAQRRTDEDLASLAGILEETRVHLEDHYDWDAFIAADGRFHQELARIARNRLFSLVQKAVHENIHEYYEAYLARKKEILDENHQDLVDLFHAVKDGNGVRAAALMSSHVVKFDRHMTRLANTPTPRTSG</sequence>
<organism evidence="5 6">
    <name type="scientific">Desulfoluna spongiiphila</name>
    <dbReference type="NCBI Taxonomy" id="419481"/>
    <lineage>
        <taxon>Bacteria</taxon>
        <taxon>Pseudomonadati</taxon>
        <taxon>Thermodesulfobacteriota</taxon>
        <taxon>Desulfobacteria</taxon>
        <taxon>Desulfobacterales</taxon>
        <taxon>Desulfolunaceae</taxon>
        <taxon>Desulfoluna</taxon>
    </lineage>
</organism>
<evidence type="ECO:0000259" key="4">
    <source>
        <dbReference type="PROSITE" id="PS50949"/>
    </source>
</evidence>
<dbReference type="GO" id="GO:0003677">
    <property type="term" value="F:DNA binding"/>
    <property type="evidence" value="ECO:0007669"/>
    <property type="project" value="UniProtKB-KW"/>
</dbReference>
<dbReference type="RefSeq" id="WP_092212614.1">
    <property type="nucleotide sequence ID" value="NZ_FMUX01000014.1"/>
</dbReference>
<feature type="domain" description="HTH gntR-type" evidence="4">
    <location>
        <begin position="8"/>
        <end position="78"/>
    </location>
</feature>
<keyword evidence="3" id="KW-0804">Transcription</keyword>
<dbReference type="PANTHER" id="PTHR43537">
    <property type="entry name" value="TRANSCRIPTIONAL REGULATOR, GNTR FAMILY"/>
    <property type="match status" value="1"/>
</dbReference>
<dbReference type="PROSITE" id="PS50949">
    <property type="entry name" value="HTH_GNTR"/>
    <property type="match status" value="1"/>
</dbReference>
<dbReference type="Gene3D" id="1.10.10.10">
    <property type="entry name" value="Winged helix-like DNA-binding domain superfamily/Winged helix DNA-binding domain"/>
    <property type="match status" value="1"/>
</dbReference>
<dbReference type="Pfam" id="PF00392">
    <property type="entry name" value="GntR"/>
    <property type="match status" value="1"/>
</dbReference>
<keyword evidence="2" id="KW-0238">DNA-binding</keyword>
<dbReference type="GO" id="GO:0003700">
    <property type="term" value="F:DNA-binding transcription factor activity"/>
    <property type="evidence" value="ECO:0007669"/>
    <property type="project" value="InterPro"/>
</dbReference>
<dbReference type="AlphaFoldDB" id="A0A1G5HL01"/>
<dbReference type="Gene3D" id="1.20.120.530">
    <property type="entry name" value="GntR ligand-binding domain-like"/>
    <property type="match status" value="1"/>
</dbReference>
<protein>
    <submittedName>
        <fullName evidence="5">Transcriptional regulator, GntR family</fullName>
    </submittedName>
</protein>
<reference evidence="5 6" key="1">
    <citation type="submission" date="2016-10" db="EMBL/GenBank/DDBJ databases">
        <authorList>
            <person name="de Groot N.N."/>
        </authorList>
    </citation>
    <scope>NUCLEOTIDE SEQUENCE [LARGE SCALE GENOMIC DNA]</scope>
    <source>
        <strain evidence="5 6">AA1</strain>
    </source>
</reference>
<evidence type="ECO:0000313" key="6">
    <source>
        <dbReference type="Proteomes" id="UP000198870"/>
    </source>
</evidence>
<dbReference type="Pfam" id="PF07729">
    <property type="entry name" value="FCD"/>
    <property type="match status" value="1"/>
</dbReference>
<dbReference type="OrthoDB" id="9812290at2"/>
<dbReference type="SUPFAM" id="SSF46785">
    <property type="entry name" value="Winged helix' DNA-binding domain"/>
    <property type="match status" value="1"/>
</dbReference>